<dbReference type="AlphaFoldDB" id="A0A2M4DCZ8"/>
<evidence type="ECO:0000256" key="1">
    <source>
        <dbReference type="SAM" id="MobiDB-lite"/>
    </source>
</evidence>
<evidence type="ECO:0000256" key="2">
    <source>
        <dbReference type="SAM" id="SignalP"/>
    </source>
</evidence>
<reference evidence="3" key="1">
    <citation type="submission" date="2018-01" db="EMBL/GenBank/DDBJ databases">
        <title>An insight into the sialome of Amazonian anophelines.</title>
        <authorList>
            <person name="Ribeiro J.M."/>
            <person name="Scarpassa V."/>
            <person name="Calvo E."/>
        </authorList>
    </citation>
    <scope>NUCLEOTIDE SEQUENCE</scope>
</reference>
<evidence type="ECO:0000313" key="3">
    <source>
        <dbReference type="EMBL" id="MBW74958.1"/>
    </source>
</evidence>
<feature type="region of interest" description="Disordered" evidence="1">
    <location>
        <begin position="94"/>
        <end position="113"/>
    </location>
</feature>
<sequence>MLVRFFRFRPWAAILSMLVGEPVVESASSSHFWSSGFNLHIFLKLSCSASNRQIVVWENTFPYSVPSANPTSACVKPSLIRRCLNCLANASRSSLVGVSSSPALTSRSPPCRW</sequence>
<feature type="signal peptide" evidence="2">
    <location>
        <begin position="1"/>
        <end position="26"/>
    </location>
</feature>
<accession>A0A2M4DCZ8</accession>
<dbReference type="GO" id="GO:0016740">
    <property type="term" value="F:transferase activity"/>
    <property type="evidence" value="ECO:0007669"/>
    <property type="project" value="UniProtKB-KW"/>
</dbReference>
<dbReference type="EMBL" id="GGFL01010780">
    <property type="protein sequence ID" value="MBW74958.1"/>
    <property type="molecule type" value="Transcribed_RNA"/>
</dbReference>
<organism evidence="3">
    <name type="scientific">Anopheles darlingi</name>
    <name type="common">Mosquito</name>
    <dbReference type="NCBI Taxonomy" id="43151"/>
    <lineage>
        <taxon>Eukaryota</taxon>
        <taxon>Metazoa</taxon>
        <taxon>Ecdysozoa</taxon>
        <taxon>Arthropoda</taxon>
        <taxon>Hexapoda</taxon>
        <taxon>Insecta</taxon>
        <taxon>Pterygota</taxon>
        <taxon>Neoptera</taxon>
        <taxon>Endopterygota</taxon>
        <taxon>Diptera</taxon>
        <taxon>Nematocera</taxon>
        <taxon>Culicoidea</taxon>
        <taxon>Culicidae</taxon>
        <taxon>Anophelinae</taxon>
        <taxon>Anopheles</taxon>
    </lineage>
</organism>
<keyword evidence="2" id="KW-0732">Signal</keyword>
<keyword evidence="3" id="KW-0808">Transferase</keyword>
<protein>
    <submittedName>
        <fullName evidence="3">Putative beta-14-n-acetylgalactosaminyltransferase bre-4</fullName>
    </submittedName>
</protein>
<proteinExistence type="predicted"/>
<feature type="compositionally biased region" description="Polar residues" evidence="1">
    <location>
        <begin position="102"/>
        <end position="113"/>
    </location>
</feature>
<name>A0A2M4DCZ8_ANODA</name>
<feature type="chain" id="PRO_5014740319" evidence="2">
    <location>
        <begin position="27"/>
        <end position="113"/>
    </location>
</feature>